<feature type="domain" description="Integrase catalytic" evidence="8">
    <location>
        <begin position="203"/>
        <end position="314"/>
    </location>
</feature>
<dbReference type="GO" id="GO:0004519">
    <property type="term" value="F:endonuclease activity"/>
    <property type="evidence" value="ECO:0007669"/>
    <property type="project" value="UniProtKB-KW"/>
</dbReference>
<proteinExistence type="predicted"/>
<evidence type="ECO:0000256" key="5">
    <source>
        <dbReference type="ARBA" id="ARBA00022801"/>
    </source>
</evidence>
<dbReference type="InterPro" id="IPR036397">
    <property type="entry name" value="RNaseH_sf"/>
</dbReference>
<reference evidence="9 10" key="1">
    <citation type="journal article" date="2021" name="Elife">
        <title>Chloroplast acquisition without the gene transfer in kleptoplastic sea slugs, Plakobranchus ocellatus.</title>
        <authorList>
            <person name="Maeda T."/>
            <person name="Takahashi S."/>
            <person name="Yoshida T."/>
            <person name="Shimamura S."/>
            <person name="Takaki Y."/>
            <person name="Nagai Y."/>
            <person name="Toyoda A."/>
            <person name="Suzuki Y."/>
            <person name="Arimoto A."/>
            <person name="Ishii H."/>
            <person name="Satoh N."/>
            <person name="Nishiyama T."/>
            <person name="Hasebe M."/>
            <person name="Maruyama T."/>
            <person name="Minagawa J."/>
            <person name="Obokata J."/>
            <person name="Shigenobu S."/>
        </authorList>
    </citation>
    <scope>NUCLEOTIDE SEQUENCE [LARGE SCALE GENOMIC DNA]</scope>
</reference>
<gene>
    <name evidence="9" type="ORF">ElyMa_002868500</name>
</gene>
<dbReference type="InterPro" id="IPR012337">
    <property type="entry name" value="RNaseH-like_sf"/>
</dbReference>
<dbReference type="InterPro" id="IPR001584">
    <property type="entry name" value="Integrase_cat-core"/>
</dbReference>
<evidence type="ECO:0000259" key="8">
    <source>
        <dbReference type="PROSITE" id="PS50994"/>
    </source>
</evidence>
<keyword evidence="2" id="KW-0548">Nucleotidyltransferase</keyword>
<evidence type="ECO:0000256" key="3">
    <source>
        <dbReference type="ARBA" id="ARBA00022722"/>
    </source>
</evidence>
<keyword evidence="10" id="KW-1185">Reference proteome</keyword>
<feature type="compositionally biased region" description="Polar residues" evidence="7">
    <location>
        <begin position="424"/>
        <end position="434"/>
    </location>
</feature>
<keyword evidence="4" id="KW-0255">Endonuclease</keyword>
<keyword evidence="1" id="KW-0808">Transferase</keyword>
<keyword evidence="6" id="KW-0695">RNA-directed DNA polymerase</keyword>
<dbReference type="GO" id="GO:0003676">
    <property type="term" value="F:nucleic acid binding"/>
    <property type="evidence" value="ECO:0007669"/>
    <property type="project" value="InterPro"/>
</dbReference>
<dbReference type="Pfam" id="PF17921">
    <property type="entry name" value="Integrase_H2C2"/>
    <property type="match status" value="1"/>
</dbReference>
<dbReference type="PANTHER" id="PTHR37984:SF5">
    <property type="entry name" value="PROTEIN NYNRIN-LIKE"/>
    <property type="match status" value="1"/>
</dbReference>
<feature type="region of interest" description="Disordered" evidence="7">
    <location>
        <begin position="394"/>
        <end position="439"/>
    </location>
</feature>
<dbReference type="GO" id="GO:0003964">
    <property type="term" value="F:RNA-directed DNA polymerase activity"/>
    <property type="evidence" value="ECO:0007669"/>
    <property type="project" value="UniProtKB-KW"/>
</dbReference>
<evidence type="ECO:0000313" key="10">
    <source>
        <dbReference type="Proteomes" id="UP000762676"/>
    </source>
</evidence>
<keyword evidence="5" id="KW-0378">Hydrolase</keyword>
<dbReference type="Gene3D" id="1.10.340.70">
    <property type="match status" value="1"/>
</dbReference>
<dbReference type="PROSITE" id="PS50994">
    <property type="entry name" value="INTEGRASE"/>
    <property type="match status" value="1"/>
</dbReference>
<dbReference type="SUPFAM" id="SSF56672">
    <property type="entry name" value="DNA/RNA polymerases"/>
    <property type="match status" value="1"/>
</dbReference>
<dbReference type="AlphaFoldDB" id="A0AAV4HXC8"/>
<sequence>MWRPIAFFSRKLTSPQSRYSTFDRELLAIYSAIQHFRFFLEGRPFSVLTDHKPLTYALTSKTARSPRQERQLSYIAEFTTDIRYISGPDNVVPDVLSRAPCTEQPMVASASPIPPIDLAQMAAEQLRDPKVAELRKQPGALILKEVNLGGYNLLCDVSTSRPRPIVPPLWTKTIFEAIHNLSHPGHKSTTRAISARYVWPGLKSPQFTSSLWRELHDVLGCSPKHTTAYHPQCNGMVERFHRSLKAALKARLLGPGWMDELPTVLLGIRSTWKEDLDTAPALLTYGTNLRIPGDFFPSTSAERISPGSIFVRDLQENFRKLSQFSPVHHGTAKTYLRRDLMLAEQVYVRHNANRGPLVRPYDGPFKVLCRSNKHFDILRHNKPTRVSIDRLKPAYSADPKFPPTTVQPPAQAPRVDDNAGGGTISDTQSSTRSGRNIKRPIRYRTILSARSF</sequence>
<keyword evidence="3" id="KW-0540">Nuclease</keyword>
<name>A0AAV4HXC8_9GAST</name>
<accession>A0AAV4HXC8</accession>
<evidence type="ECO:0000256" key="1">
    <source>
        <dbReference type="ARBA" id="ARBA00022679"/>
    </source>
</evidence>
<dbReference type="InterPro" id="IPR050951">
    <property type="entry name" value="Retrovirus_Pol_polyprotein"/>
</dbReference>
<evidence type="ECO:0000256" key="2">
    <source>
        <dbReference type="ARBA" id="ARBA00022695"/>
    </source>
</evidence>
<dbReference type="Gene3D" id="3.30.420.10">
    <property type="entry name" value="Ribonuclease H-like superfamily/Ribonuclease H"/>
    <property type="match status" value="1"/>
</dbReference>
<evidence type="ECO:0000256" key="4">
    <source>
        <dbReference type="ARBA" id="ARBA00022759"/>
    </source>
</evidence>
<organism evidence="9 10">
    <name type="scientific">Elysia marginata</name>
    <dbReference type="NCBI Taxonomy" id="1093978"/>
    <lineage>
        <taxon>Eukaryota</taxon>
        <taxon>Metazoa</taxon>
        <taxon>Spiralia</taxon>
        <taxon>Lophotrochozoa</taxon>
        <taxon>Mollusca</taxon>
        <taxon>Gastropoda</taxon>
        <taxon>Heterobranchia</taxon>
        <taxon>Euthyneura</taxon>
        <taxon>Panpulmonata</taxon>
        <taxon>Sacoglossa</taxon>
        <taxon>Placobranchoidea</taxon>
        <taxon>Plakobranchidae</taxon>
        <taxon>Elysia</taxon>
    </lineage>
</organism>
<evidence type="ECO:0000256" key="7">
    <source>
        <dbReference type="SAM" id="MobiDB-lite"/>
    </source>
</evidence>
<dbReference type="InterPro" id="IPR041373">
    <property type="entry name" value="RT_RNaseH"/>
</dbReference>
<dbReference type="SUPFAM" id="SSF53098">
    <property type="entry name" value="Ribonuclease H-like"/>
    <property type="match status" value="1"/>
</dbReference>
<dbReference type="Pfam" id="PF17917">
    <property type="entry name" value="RT_RNaseH"/>
    <property type="match status" value="1"/>
</dbReference>
<dbReference type="InterPro" id="IPR041588">
    <property type="entry name" value="Integrase_H2C2"/>
</dbReference>
<dbReference type="GO" id="GO:0015074">
    <property type="term" value="P:DNA integration"/>
    <property type="evidence" value="ECO:0007669"/>
    <property type="project" value="InterPro"/>
</dbReference>
<evidence type="ECO:0000313" key="9">
    <source>
        <dbReference type="EMBL" id="GFS02597.1"/>
    </source>
</evidence>
<comment type="caution">
    <text evidence="9">The sequence shown here is derived from an EMBL/GenBank/DDBJ whole genome shotgun (WGS) entry which is preliminary data.</text>
</comment>
<dbReference type="Proteomes" id="UP000762676">
    <property type="component" value="Unassembled WGS sequence"/>
</dbReference>
<dbReference type="PANTHER" id="PTHR37984">
    <property type="entry name" value="PROTEIN CBG26694"/>
    <property type="match status" value="1"/>
</dbReference>
<protein>
    <submittedName>
        <fullName evidence="9">Pol polyprotein</fullName>
    </submittedName>
</protein>
<dbReference type="InterPro" id="IPR043502">
    <property type="entry name" value="DNA/RNA_pol_sf"/>
</dbReference>
<dbReference type="CDD" id="cd09274">
    <property type="entry name" value="RNase_HI_RT_Ty3"/>
    <property type="match status" value="1"/>
</dbReference>
<dbReference type="GO" id="GO:0016787">
    <property type="term" value="F:hydrolase activity"/>
    <property type="evidence" value="ECO:0007669"/>
    <property type="project" value="UniProtKB-KW"/>
</dbReference>
<evidence type="ECO:0000256" key="6">
    <source>
        <dbReference type="ARBA" id="ARBA00022918"/>
    </source>
</evidence>
<dbReference type="EMBL" id="BMAT01005922">
    <property type="protein sequence ID" value="GFS02597.1"/>
    <property type="molecule type" value="Genomic_DNA"/>
</dbReference>